<reference evidence="2 3" key="1">
    <citation type="submission" date="2017-07" db="EMBL/GenBank/DDBJ databases">
        <title>Isolation and whole genome analysis of endospore-forming bacteria from heroin.</title>
        <authorList>
            <person name="Kalinowski J."/>
            <person name="Ahrens B."/>
            <person name="Al-Dilaimi A."/>
            <person name="Winkler A."/>
            <person name="Wibberg D."/>
            <person name="Schleenbecker U."/>
            <person name="Ruckert C."/>
            <person name="Wolfel R."/>
            <person name="Grass G."/>
        </authorList>
    </citation>
    <scope>NUCLEOTIDE SEQUENCE [LARGE SCALE GENOMIC DNA]</scope>
    <source>
        <strain evidence="2 3">7539</strain>
    </source>
</reference>
<organism evidence="2 3">
    <name type="scientific">Shouchella clausii</name>
    <name type="common">Alkalihalobacillus clausii</name>
    <dbReference type="NCBI Taxonomy" id="79880"/>
    <lineage>
        <taxon>Bacteria</taxon>
        <taxon>Bacillati</taxon>
        <taxon>Bacillota</taxon>
        <taxon>Bacilli</taxon>
        <taxon>Bacillales</taxon>
        <taxon>Bacillaceae</taxon>
        <taxon>Shouchella</taxon>
    </lineage>
</organism>
<keyword evidence="1" id="KW-1133">Transmembrane helix</keyword>
<gene>
    <name evidence="2" type="ORF">CHH72_11890</name>
</gene>
<dbReference type="EMBL" id="NPCC01000013">
    <property type="protein sequence ID" value="PAE88670.1"/>
    <property type="molecule type" value="Genomic_DNA"/>
</dbReference>
<evidence type="ECO:0000313" key="2">
    <source>
        <dbReference type="EMBL" id="PAE88670.1"/>
    </source>
</evidence>
<accession>A0A268P053</accession>
<dbReference type="AlphaFoldDB" id="A0A268P053"/>
<proteinExistence type="predicted"/>
<evidence type="ECO:0000313" key="3">
    <source>
        <dbReference type="Proteomes" id="UP000216207"/>
    </source>
</evidence>
<name>A0A268P053_SHOCL</name>
<protein>
    <submittedName>
        <fullName evidence="2">Uncharacterized protein</fullName>
    </submittedName>
</protein>
<feature type="transmembrane region" description="Helical" evidence="1">
    <location>
        <begin position="16"/>
        <end position="35"/>
    </location>
</feature>
<sequence length="80" mass="9055">MNAKTHASEVRMRKNIAYFWKIYSSFLIGGVLLELKGEEILKKKDRCIPNNVDGQVKDNNGWNVLFLKLRNTGRGSGTGD</sequence>
<dbReference type="Proteomes" id="UP000216207">
    <property type="component" value="Unassembled WGS sequence"/>
</dbReference>
<comment type="caution">
    <text evidence="2">The sequence shown here is derived from an EMBL/GenBank/DDBJ whole genome shotgun (WGS) entry which is preliminary data.</text>
</comment>
<keyword evidence="1" id="KW-0472">Membrane</keyword>
<evidence type="ECO:0000256" key="1">
    <source>
        <dbReference type="SAM" id="Phobius"/>
    </source>
</evidence>
<keyword evidence="1" id="KW-0812">Transmembrane</keyword>